<dbReference type="AlphaFoldDB" id="A0A504J683"/>
<dbReference type="OrthoDB" id="5502466at2"/>
<sequence length="270" mass="31830">MITTKEELIVRWDTFLNKIEQRFDDILEQAQQGTTHLVSQIEYDSGSIGSAWSGIKGQLYELREKADHTWENKMDGLFGDRDDVTSKERIEQFNKYEDLSHRMENRYNEAQVKAMADAGRKIYDNVMQHINTNKIHNCKQCGDQMDIVVYSFMAKNIKCHSCGTVNSYEPDPRIQALEHYTIGALADEHVIDLVIKEANLEHDIHRLHDLRNEIGTEEKKNDLRKILVTTRQERIRQYYEFMETNVPDKASYYARQKEERLKWAENTKHN</sequence>
<gene>
    <name evidence="1" type="ORF">FHK87_13710</name>
</gene>
<reference evidence="1 2" key="1">
    <citation type="submission" date="2019-06" db="EMBL/GenBank/DDBJ databases">
        <authorList>
            <person name="Meng X."/>
        </authorList>
    </citation>
    <scope>NUCLEOTIDE SEQUENCE [LARGE SCALE GENOMIC DNA]</scope>
    <source>
        <strain evidence="1 2">M625</strain>
    </source>
</reference>
<evidence type="ECO:0000313" key="2">
    <source>
        <dbReference type="Proteomes" id="UP000315540"/>
    </source>
</evidence>
<dbReference type="RefSeq" id="WP_140593892.1">
    <property type="nucleotide sequence ID" value="NZ_VFWZ01000003.1"/>
</dbReference>
<organism evidence="1 2">
    <name type="scientific">Aquimarina algicola</name>
    <dbReference type="NCBI Taxonomy" id="2589995"/>
    <lineage>
        <taxon>Bacteria</taxon>
        <taxon>Pseudomonadati</taxon>
        <taxon>Bacteroidota</taxon>
        <taxon>Flavobacteriia</taxon>
        <taxon>Flavobacteriales</taxon>
        <taxon>Flavobacteriaceae</taxon>
        <taxon>Aquimarina</taxon>
    </lineage>
</organism>
<accession>A0A504J683</accession>
<name>A0A504J683_9FLAO</name>
<evidence type="ECO:0000313" key="1">
    <source>
        <dbReference type="EMBL" id="TPN86317.1"/>
    </source>
</evidence>
<dbReference type="Proteomes" id="UP000315540">
    <property type="component" value="Unassembled WGS sequence"/>
</dbReference>
<keyword evidence="2" id="KW-1185">Reference proteome</keyword>
<dbReference type="EMBL" id="VFWZ01000003">
    <property type="protein sequence ID" value="TPN86317.1"/>
    <property type="molecule type" value="Genomic_DNA"/>
</dbReference>
<protein>
    <submittedName>
        <fullName evidence="1">Uncharacterized protein</fullName>
    </submittedName>
</protein>
<comment type="caution">
    <text evidence="1">The sequence shown here is derived from an EMBL/GenBank/DDBJ whole genome shotgun (WGS) entry which is preliminary data.</text>
</comment>
<proteinExistence type="predicted"/>